<feature type="region of interest" description="Disordered" evidence="2">
    <location>
        <begin position="414"/>
        <end position="445"/>
    </location>
</feature>
<dbReference type="PROSITE" id="PS50157">
    <property type="entry name" value="ZINC_FINGER_C2H2_2"/>
    <property type="match status" value="1"/>
</dbReference>
<keyword evidence="5" id="KW-1185">Reference proteome</keyword>
<keyword evidence="1" id="KW-0863">Zinc-finger</keyword>
<dbReference type="EMBL" id="KV878598">
    <property type="protein sequence ID" value="OJJ53160.1"/>
    <property type="molecule type" value="Genomic_DNA"/>
</dbReference>
<dbReference type="Proteomes" id="UP000184356">
    <property type="component" value="Unassembled WGS sequence"/>
</dbReference>
<feature type="region of interest" description="Disordered" evidence="2">
    <location>
        <begin position="662"/>
        <end position="683"/>
    </location>
</feature>
<proteinExistence type="predicted"/>
<feature type="compositionally biased region" description="Low complexity" evidence="2">
    <location>
        <begin position="233"/>
        <end position="244"/>
    </location>
</feature>
<dbReference type="Gene3D" id="3.30.160.60">
    <property type="entry name" value="Classic Zinc Finger"/>
    <property type="match status" value="1"/>
</dbReference>
<dbReference type="SMART" id="SM00355">
    <property type="entry name" value="ZnF_C2H2"/>
    <property type="match status" value="3"/>
</dbReference>
<reference evidence="5" key="1">
    <citation type="journal article" date="2017" name="Genome Biol.">
        <title>Comparative genomics reveals high biological diversity and specific adaptations in the industrially and medically important fungal genus Aspergillus.</title>
        <authorList>
            <person name="de Vries R.P."/>
            <person name="Riley R."/>
            <person name="Wiebenga A."/>
            <person name="Aguilar-Osorio G."/>
            <person name="Amillis S."/>
            <person name="Uchima C.A."/>
            <person name="Anderluh G."/>
            <person name="Asadollahi M."/>
            <person name="Askin M."/>
            <person name="Barry K."/>
            <person name="Battaglia E."/>
            <person name="Bayram O."/>
            <person name="Benocci T."/>
            <person name="Braus-Stromeyer S.A."/>
            <person name="Caldana C."/>
            <person name="Canovas D."/>
            <person name="Cerqueira G.C."/>
            <person name="Chen F."/>
            <person name="Chen W."/>
            <person name="Choi C."/>
            <person name="Clum A."/>
            <person name="Dos Santos R.A."/>
            <person name="Damasio A.R."/>
            <person name="Diallinas G."/>
            <person name="Emri T."/>
            <person name="Fekete E."/>
            <person name="Flipphi M."/>
            <person name="Freyberg S."/>
            <person name="Gallo A."/>
            <person name="Gournas C."/>
            <person name="Habgood R."/>
            <person name="Hainaut M."/>
            <person name="Harispe M.L."/>
            <person name="Henrissat B."/>
            <person name="Hilden K.S."/>
            <person name="Hope R."/>
            <person name="Hossain A."/>
            <person name="Karabika E."/>
            <person name="Karaffa L."/>
            <person name="Karanyi Z."/>
            <person name="Krasevec N."/>
            <person name="Kuo A."/>
            <person name="Kusch H."/>
            <person name="LaButti K."/>
            <person name="Lagendijk E.L."/>
            <person name="Lapidus A."/>
            <person name="Levasseur A."/>
            <person name="Lindquist E."/>
            <person name="Lipzen A."/>
            <person name="Logrieco A.F."/>
            <person name="MacCabe A."/>
            <person name="Maekelae M.R."/>
            <person name="Malavazi I."/>
            <person name="Melin P."/>
            <person name="Meyer V."/>
            <person name="Mielnichuk N."/>
            <person name="Miskei M."/>
            <person name="Molnar A.P."/>
            <person name="Mule G."/>
            <person name="Ngan C.Y."/>
            <person name="Orejas M."/>
            <person name="Orosz E."/>
            <person name="Ouedraogo J.P."/>
            <person name="Overkamp K.M."/>
            <person name="Park H.-S."/>
            <person name="Perrone G."/>
            <person name="Piumi F."/>
            <person name="Punt P.J."/>
            <person name="Ram A.F."/>
            <person name="Ramon A."/>
            <person name="Rauscher S."/>
            <person name="Record E."/>
            <person name="Riano-Pachon D.M."/>
            <person name="Robert V."/>
            <person name="Roehrig J."/>
            <person name="Ruller R."/>
            <person name="Salamov A."/>
            <person name="Salih N.S."/>
            <person name="Samson R.A."/>
            <person name="Sandor E."/>
            <person name="Sanguinetti M."/>
            <person name="Schuetze T."/>
            <person name="Sepcic K."/>
            <person name="Shelest E."/>
            <person name="Sherlock G."/>
            <person name="Sophianopoulou V."/>
            <person name="Squina F.M."/>
            <person name="Sun H."/>
            <person name="Susca A."/>
            <person name="Todd R.B."/>
            <person name="Tsang A."/>
            <person name="Unkles S.E."/>
            <person name="van de Wiele N."/>
            <person name="van Rossen-Uffink D."/>
            <person name="Oliveira J.V."/>
            <person name="Vesth T.C."/>
            <person name="Visser J."/>
            <person name="Yu J.-H."/>
            <person name="Zhou M."/>
            <person name="Andersen M.R."/>
            <person name="Archer D.B."/>
            <person name="Baker S.E."/>
            <person name="Benoit I."/>
            <person name="Brakhage A.A."/>
            <person name="Braus G.H."/>
            <person name="Fischer R."/>
            <person name="Frisvad J.C."/>
            <person name="Goldman G.H."/>
            <person name="Houbraken J."/>
            <person name="Oakley B."/>
            <person name="Pocsi I."/>
            <person name="Scazzocchio C."/>
            <person name="Seiboth B."/>
            <person name="vanKuyk P.A."/>
            <person name="Wortman J."/>
            <person name="Dyer P.S."/>
            <person name="Grigoriev I.V."/>
        </authorList>
    </citation>
    <scope>NUCLEOTIDE SEQUENCE [LARGE SCALE GENOMIC DNA]</scope>
    <source>
        <strain evidence="5">CBS 593.65</strain>
    </source>
</reference>
<evidence type="ECO:0000256" key="1">
    <source>
        <dbReference type="PROSITE-ProRule" id="PRU00042"/>
    </source>
</evidence>
<dbReference type="InterPro" id="IPR057026">
    <property type="entry name" value="Znf-C2H2_ascomycetes"/>
</dbReference>
<dbReference type="PROSITE" id="PS00028">
    <property type="entry name" value="ZINC_FINGER_C2H2_1"/>
    <property type="match status" value="1"/>
</dbReference>
<dbReference type="OrthoDB" id="3524154at2759"/>
<feature type="compositionally biased region" description="Low complexity" evidence="2">
    <location>
        <begin position="414"/>
        <end position="431"/>
    </location>
</feature>
<evidence type="ECO:0000313" key="5">
    <source>
        <dbReference type="Proteomes" id="UP000184356"/>
    </source>
</evidence>
<protein>
    <recommendedName>
        <fullName evidence="3">C2H2-type domain-containing protein</fullName>
    </recommendedName>
</protein>
<feature type="compositionally biased region" description="Polar residues" evidence="2">
    <location>
        <begin position="18"/>
        <end position="37"/>
    </location>
</feature>
<feature type="compositionally biased region" description="Polar residues" evidence="2">
    <location>
        <begin position="296"/>
        <end position="311"/>
    </location>
</feature>
<evidence type="ECO:0000256" key="2">
    <source>
        <dbReference type="SAM" id="MobiDB-lite"/>
    </source>
</evidence>
<evidence type="ECO:0000259" key="3">
    <source>
        <dbReference type="PROSITE" id="PS50157"/>
    </source>
</evidence>
<sequence>MDFPRLSPPSISIHDFNSGHTSTGRPQHTMPGQSFPSQGPLPIRTNTMTNFAPPPLPPPSHITDLENGYDAGWIHANSRLPPGSIKLAPINPNSSLFGDHRRPEYGVSRSDPMALDEFDGRQGSLPAARSPEAHIKIEPPPPADEGFRNSIGNPAPFLKGEQDFSRRSVKDSSHAYDQHLLSKIGKPVSPRQSLSMGTENKGSLSTLPVPPRGFSSFPSPAGSEVQSLDVRWSGSSQSGGISPSTKVAWRDYISRRSPSVESNAPSSTLDYEHHSPFSRGSRRGGGTTPQYDDFSSLPSRSNRGSYDQSVVSDMEGEFATDETLPPRLFSVREATPPYLEPSRSGMKRRASSPPREPVGNDKHQLHTTTSNGDLSQRRTTGHPFTNNLTVNSYTHSYGSLSAASSVSHRTTASYSSAAPSIGSSITTASTYDRSPTGLSPKSDLDAFHEKSPVNPGSTAGLSTQLVAQTMQDPASLEPSNGNAPRKLSFNRNLNVPKPTAAKIGGLYICDCCPKKPKKFDSPEDLRAHAMEKQYSCLYCNNRFKNKNEAERHQNSLHLRRHSWSCAALPGYQAAFHPSPSSTQSGSGASHDSCGYCGEEFPNFPQPDWDQRFEHLTAVHKFGECNNSKKFFRADHFRQHLKHSHAGTSGKWTNILENACMKEEAPPEPINPPNKKPNDALRDC</sequence>
<gene>
    <name evidence="4" type="ORF">ASPSYDRAFT_163356</name>
</gene>
<feature type="compositionally biased region" description="Polar residues" evidence="2">
    <location>
        <begin position="256"/>
        <end position="269"/>
    </location>
</feature>
<feature type="region of interest" description="Disordered" evidence="2">
    <location>
        <begin position="1"/>
        <end position="64"/>
    </location>
</feature>
<evidence type="ECO:0000313" key="4">
    <source>
        <dbReference type="EMBL" id="OJJ53160.1"/>
    </source>
</evidence>
<dbReference type="AlphaFoldDB" id="A0A1L9T131"/>
<dbReference type="VEuPathDB" id="FungiDB:ASPSYDRAFT_163356"/>
<organism evidence="4 5">
    <name type="scientific">Aspergillus sydowii CBS 593.65</name>
    <dbReference type="NCBI Taxonomy" id="1036612"/>
    <lineage>
        <taxon>Eukaryota</taxon>
        <taxon>Fungi</taxon>
        <taxon>Dikarya</taxon>
        <taxon>Ascomycota</taxon>
        <taxon>Pezizomycotina</taxon>
        <taxon>Eurotiomycetes</taxon>
        <taxon>Eurotiomycetidae</taxon>
        <taxon>Eurotiales</taxon>
        <taxon>Aspergillaceae</taxon>
        <taxon>Aspergillus</taxon>
        <taxon>Aspergillus subgen. Nidulantes</taxon>
    </lineage>
</organism>
<dbReference type="GO" id="GO:0008270">
    <property type="term" value="F:zinc ion binding"/>
    <property type="evidence" value="ECO:0007669"/>
    <property type="project" value="UniProtKB-KW"/>
</dbReference>
<feature type="compositionally biased region" description="Basic and acidic residues" evidence="2">
    <location>
        <begin position="160"/>
        <end position="177"/>
    </location>
</feature>
<accession>A0A1L9T131</accession>
<dbReference type="RefSeq" id="XP_040696966.1">
    <property type="nucleotide sequence ID" value="XM_040843158.1"/>
</dbReference>
<dbReference type="Pfam" id="PF24537">
    <property type="entry name" value="zf-C2H2_fungi"/>
    <property type="match status" value="1"/>
</dbReference>
<feature type="compositionally biased region" description="Polar residues" evidence="2">
    <location>
        <begin position="190"/>
        <end position="206"/>
    </location>
</feature>
<dbReference type="InterPro" id="IPR013087">
    <property type="entry name" value="Znf_C2H2_type"/>
</dbReference>
<feature type="region of interest" description="Disordered" evidence="2">
    <location>
        <begin position="140"/>
        <end position="387"/>
    </location>
</feature>
<dbReference type="GeneID" id="63759231"/>
<keyword evidence="1" id="KW-0862">Zinc</keyword>
<keyword evidence="1" id="KW-0479">Metal-binding</keyword>
<name>A0A1L9T131_9EURO</name>
<feature type="domain" description="C2H2-type" evidence="3">
    <location>
        <begin position="534"/>
        <end position="562"/>
    </location>
</feature>
<feature type="compositionally biased region" description="Polar residues" evidence="2">
    <location>
        <begin position="366"/>
        <end position="387"/>
    </location>
</feature>
<dbReference type="STRING" id="1036612.A0A1L9T131"/>